<sequence length="624" mass="71759">MTQDQQTMQNIKCQILDLWTDLIGENLNNDEYLTLLKEIFFQYFDITNSEYLYLGKGMYFPVSVDAENGNITNGIPFAVLEPYFHQQYQFPNAFISILKEKYDFADDAILLRDANQKPFGIIILQKTERWRDFATTKHIHDFVVLISSVIQLIQKNYKANYEKKLNKELVRMTGIFHSSMDIDRILKAVLQGVSSAFPTFKSKLILSNDQDRHLTVDTHMFDYMSERTSTIEAFVSGDMTIEQATDLKCRLLNAPIKGRQGIYAVLQIFAPYDYVFVKREKDFIKHIAQTSGNALENAKLYHQSHRLVSDLQLINETSHRLNMKLNQEEMLVFLAKQLTKSFSPNETCFVLKGHDEYQVTTGSTAFFFGNSCEPYLKHVTDHFERSTDPLFVADFSNLVDDKVAFMSMMAIPIIIREKVHGFSIVLHNKPYFFSFDSFKLMQSLIRHSSLAISNTILREQLQEMVDRDHLTKLFARKYLDRYVEMSMDKDESGVFVLMDIDNFKMVNDTYGHQTGDAILVTIARHLTEMVQGKGICARWGGEEIAVYLPNQTFVESIDLVGKIIASIPKVTVPSVTVSSGVAVWHKELQANFQSVFQNADIALYEAKNNGKNQFRLFQTDDVTS</sequence>
<dbReference type="SUPFAM" id="SSF55781">
    <property type="entry name" value="GAF domain-like"/>
    <property type="match status" value="2"/>
</dbReference>
<reference evidence="2 3" key="1">
    <citation type="submission" date="2020-12" db="EMBL/GenBank/DDBJ databases">
        <title>YIM B01967 draft genome.</title>
        <authorList>
            <person name="Yan X."/>
        </authorList>
    </citation>
    <scope>NUCLEOTIDE SEQUENCE [LARGE SCALE GENOMIC DNA]</scope>
    <source>
        <strain evidence="2 3">YIM B01967</strain>
    </source>
</reference>
<evidence type="ECO:0000313" key="3">
    <source>
        <dbReference type="Proteomes" id="UP000618943"/>
    </source>
</evidence>
<dbReference type="SMART" id="SM00267">
    <property type="entry name" value="GGDEF"/>
    <property type="match status" value="1"/>
</dbReference>
<evidence type="ECO:0000259" key="1">
    <source>
        <dbReference type="PROSITE" id="PS50887"/>
    </source>
</evidence>
<dbReference type="CDD" id="cd01949">
    <property type="entry name" value="GGDEF"/>
    <property type="match status" value="1"/>
</dbReference>
<dbReference type="SUPFAM" id="SSF55073">
    <property type="entry name" value="Nucleotide cyclase"/>
    <property type="match status" value="1"/>
</dbReference>
<dbReference type="Proteomes" id="UP000618943">
    <property type="component" value="Unassembled WGS sequence"/>
</dbReference>
<organism evidence="2 3">
    <name type="scientific">Viridibacillus soli</name>
    <dbReference type="NCBI Taxonomy" id="2798301"/>
    <lineage>
        <taxon>Bacteria</taxon>
        <taxon>Bacillati</taxon>
        <taxon>Bacillota</taxon>
        <taxon>Bacilli</taxon>
        <taxon>Bacillales</taxon>
        <taxon>Caryophanaceae</taxon>
        <taxon>Viridibacillus</taxon>
    </lineage>
</organism>
<comment type="caution">
    <text evidence="2">The sequence shown here is derived from an EMBL/GenBank/DDBJ whole genome shotgun (WGS) entry which is preliminary data.</text>
</comment>
<protein>
    <submittedName>
        <fullName evidence="2">Sensor domain-containing diguanylate cyclase</fullName>
    </submittedName>
</protein>
<dbReference type="PROSITE" id="PS50887">
    <property type="entry name" value="GGDEF"/>
    <property type="match status" value="1"/>
</dbReference>
<feature type="domain" description="GGDEF" evidence="1">
    <location>
        <begin position="491"/>
        <end position="619"/>
    </location>
</feature>
<dbReference type="PANTHER" id="PTHR45138:SF9">
    <property type="entry name" value="DIGUANYLATE CYCLASE DGCM-RELATED"/>
    <property type="match status" value="1"/>
</dbReference>
<dbReference type="PANTHER" id="PTHR45138">
    <property type="entry name" value="REGULATORY COMPONENTS OF SENSORY TRANSDUCTION SYSTEM"/>
    <property type="match status" value="1"/>
</dbReference>
<dbReference type="RefSeq" id="WP_100794532.1">
    <property type="nucleotide sequence ID" value="NZ_JAEOAH010000001.1"/>
</dbReference>
<dbReference type="InterPro" id="IPR043128">
    <property type="entry name" value="Rev_trsase/Diguanyl_cyclase"/>
</dbReference>
<dbReference type="InterPro" id="IPR029016">
    <property type="entry name" value="GAF-like_dom_sf"/>
</dbReference>
<evidence type="ECO:0000313" key="2">
    <source>
        <dbReference type="EMBL" id="MBK3493602.1"/>
    </source>
</evidence>
<dbReference type="NCBIfam" id="TIGR00254">
    <property type="entry name" value="GGDEF"/>
    <property type="match status" value="1"/>
</dbReference>
<dbReference type="Pfam" id="PF00990">
    <property type="entry name" value="GGDEF"/>
    <property type="match status" value="1"/>
</dbReference>
<gene>
    <name evidence="2" type="ORF">JFL43_01695</name>
</gene>
<name>A0ABS1H366_9BACL</name>
<dbReference type="InterPro" id="IPR050469">
    <property type="entry name" value="Diguanylate_Cyclase"/>
</dbReference>
<dbReference type="Gene3D" id="3.30.450.40">
    <property type="match status" value="2"/>
</dbReference>
<accession>A0ABS1H366</accession>
<dbReference type="Gene3D" id="3.30.70.270">
    <property type="match status" value="1"/>
</dbReference>
<dbReference type="InterPro" id="IPR029787">
    <property type="entry name" value="Nucleotide_cyclase"/>
</dbReference>
<keyword evidence="3" id="KW-1185">Reference proteome</keyword>
<dbReference type="EMBL" id="JAEOAH010000001">
    <property type="protein sequence ID" value="MBK3493602.1"/>
    <property type="molecule type" value="Genomic_DNA"/>
</dbReference>
<proteinExistence type="predicted"/>
<dbReference type="InterPro" id="IPR000160">
    <property type="entry name" value="GGDEF_dom"/>
</dbReference>